<dbReference type="GO" id="GO:0005634">
    <property type="term" value="C:nucleus"/>
    <property type="evidence" value="ECO:0007669"/>
    <property type="project" value="UniProtKB-SubCell"/>
</dbReference>
<evidence type="ECO:0000313" key="9">
    <source>
        <dbReference type="Proteomes" id="UP000247233"/>
    </source>
</evidence>
<dbReference type="SUPFAM" id="SSF57701">
    <property type="entry name" value="Zn2/Cys6 DNA-binding domain"/>
    <property type="match status" value="1"/>
</dbReference>
<evidence type="ECO:0000256" key="1">
    <source>
        <dbReference type="ARBA" id="ARBA00004123"/>
    </source>
</evidence>
<evidence type="ECO:0000256" key="4">
    <source>
        <dbReference type="ARBA" id="ARBA00023125"/>
    </source>
</evidence>
<dbReference type="CDD" id="cd00067">
    <property type="entry name" value="GAL4"/>
    <property type="match status" value="1"/>
</dbReference>
<dbReference type="GO" id="GO:0008270">
    <property type="term" value="F:zinc ion binding"/>
    <property type="evidence" value="ECO:0007669"/>
    <property type="project" value="InterPro"/>
</dbReference>
<keyword evidence="3" id="KW-0805">Transcription regulation</keyword>
<reference evidence="8 9" key="1">
    <citation type="submission" date="2016-12" db="EMBL/GenBank/DDBJ databases">
        <title>The genomes of Aspergillus section Nigri reveals drivers in fungal speciation.</title>
        <authorList>
            <consortium name="DOE Joint Genome Institute"/>
            <person name="Vesth T.C."/>
            <person name="Nybo J."/>
            <person name="Theobald S."/>
            <person name="Brandl J."/>
            <person name="Frisvad J.C."/>
            <person name="Nielsen K.F."/>
            <person name="Lyhne E.K."/>
            <person name="Kogle M.E."/>
            <person name="Kuo A."/>
            <person name="Riley R."/>
            <person name="Clum A."/>
            <person name="Nolan M."/>
            <person name="Lipzen A."/>
            <person name="Salamov A."/>
            <person name="Henrissat B."/>
            <person name="Wiebenga A."/>
            <person name="De Vries R.P."/>
            <person name="Grigoriev I.V."/>
            <person name="Mortensen U.H."/>
            <person name="Andersen M.R."/>
            <person name="Baker S.E."/>
        </authorList>
    </citation>
    <scope>NUCLEOTIDE SEQUENCE [LARGE SCALE GENOMIC DNA]</scope>
    <source>
        <strain evidence="8 9">CBS 117.55</strain>
    </source>
</reference>
<dbReference type="GeneID" id="37063527"/>
<comment type="caution">
    <text evidence="8">The sequence shown here is derived from an EMBL/GenBank/DDBJ whole genome shotgun (WGS) entry which is preliminary data.</text>
</comment>
<dbReference type="SMART" id="SM00066">
    <property type="entry name" value="GAL4"/>
    <property type="match status" value="1"/>
</dbReference>
<dbReference type="InterPro" id="IPR050815">
    <property type="entry name" value="TF_fung"/>
</dbReference>
<feature type="domain" description="Zn(2)-C6 fungal-type" evidence="7">
    <location>
        <begin position="18"/>
        <end position="48"/>
    </location>
</feature>
<dbReference type="Gene3D" id="4.10.240.10">
    <property type="entry name" value="Zn(2)-C6 fungal-type DNA-binding domain"/>
    <property type="match status" value="1"/>
</dbReference>
<organism evidence="8 9">
    <name type="scientific">Aspergillus heteromorphus CBS 117.55</name>
    <dbReference type="NCBI Taxonomy" id="1448321"/>
    <lineage>
        <taxon>Eukaryota</taxon>
        <taxon>Fungi</taxon>
        <taxon>Dikarya</taxon>
        <taxon>Ascomycota</taxon>
        <taxon>Pezizomycotina</taxon>
        <taxon>Eurotiomycetes</taxon>
        <taxon>Eurotiomycetidae</taxon>
        <taxon>Eurotiales</taxon>
        <taxon>Aspergillaceae</taxon>
        <taxon>Aspergillus</taxon>
        <taxon>Aspergillus subgen. Circumdati</taxon>
    </lineage>
</organism>
<dbReference type="SMART" id="SM00906">
    <property type="entry name" value="Fungal_trans"/>
    <property type="match status" value="1"/>
</dbReference>
<keyword evidence="2" id="KW-0479">Metal-binding</keyword>
<dbReference type="EMBL" id="MSFL01000021">
    <property type="protein sequence ID" value="PWY75485.1"/>
    <property type="molecule type" value="Genomic_DNA"/>
</dbReference>
<dbReference type="CDD" id="cd12148">
    <property type="entry name" value="fungal_TF_MHR"/>
    <property type="match status" value="1"/>
</dbReference>
<dbReference type="Proteomes" id="UP000247233">
    <property type="component" value="Unassembled WGS sequence"/>
</dbReference>
<keyword evidence="5" id="KW-0804">Transcription</keyword>
<dbReference type="PROSITE" id="PS00463">
    <property type="entry name" value="ZN2_CY6_FUNGAL_1"/>
    <property type="match status" value="1"/>
</dbReference>
<gene>
    <name evidence="8" type="ORF">BO70DRAFT_340544</name>
</gene>
<dbReference type="InterPro" id="IPR007219">
    <property type="entry name" value="XnlR_reg_dom"/>
</dbReference>
<dbReference type="PANTHER" id="PTHR47338:SF3">
    <property type="entry name" value="C6 FINGER DOMAIN TRANSCRIPTION FACTOR DBAA-RELATED"/>
    <property type="match status" value="1"/>
</dbReference>
<dbReference type="InterPro" id="IPR001138">
    <property type="entry name" value="Zn2Cys6_DnaBD"/>
</dbReference>
<dbReference type="Pfam" id="PF00172">
    <property type="entry name" value="Zn_clus"/>
    <property type="match status" value="1"/>
</dbReference>
<accession>A0A317VNH8</accession>
<dbReference type="GO" id="GO:0009893">
    <property type="term" value="P:positive regulation of metabolic process"/>
    <property type="evidence" value="ECO:0007669"/>
    <property type="project" value="UniProtKB-ARBA"/>
</dbReference>
<dbReference type="GO" id="GO:0003677">
    <property type="term" value="F:DNA binding"/>
    <property type="evidence" value="ECO:0007669"/>
    <property type="project" value="UniProtKB-KW"/>
</dbReference>
<dbReference type="RefSeq" id="XP_025397451.1">
    <property type="nucleotide sequence ID" value="XM_025541290.1"/>
</dbReference>
<dbReference type="OrthoDB" id="3037908at2759"/>
<evidence type="ECO:0000256" key="5">
    <source>
        <dbReference type="ARBA" id="ARBA00023163"/>
    </source>
</evidence>
<evidence type="ECO:0000313" key="8">
    <source>
        <dbReference type="EMBL" id="PWY75485.1"/>
    </source>
</evidence>
<comment type="subcellular location">
    <subcellularLocation>
        <location evidence="1">Nucleus</location>
    </subcellularLocation>
</comment>
<keyword evidence="4" id="KW-0238">DNA-binding</keyword>
<protein>
    <submittedName>
        <fullName evidence="8">Citrinin biosynthesis transcriptional activator CtnR</fullName>
    </submittedName>
</protein>
<dbReference type="PROSITE" id="PS50048">
    <property type="entry name" value="ZN2_CY6_FUNGAL_2"/>
    <property type="match status" value="1"/>
</dbReference>
<evidence type="ECO:0000259" key="7">
    <source>
        <dbReference type="PROSITE" id="PS50048"/>
    </source>
</evidence>
<name>A0A317VNH8_9EURO</name>
<dbReference type="InterPro" id="IPR036864">
    <property type="entry name" value="Zn2-C6_fun-type_DNA-bd_sf"/>
</dbReference>
<dbReference type="Pfam" id="PF04082">
    <property type="entry name" value="Fungal_trans"/>
    <property type="match status" value="1"/>
</dbReference>
<dbReference type="PANTHER" id="PTHR47338">
    <property type="entry name" value="ZN(II)2CYS6 TRANSCRIPTION FACTOR (EUROFUNG)-RELATED"/>
    <property type="match status" value="1"/>
</dbReference>
<dbReference type="AlphaFoldDB" id="A0A317VNH8"/>
<evidence type="ECO:0000256" key="2">
    <source>
        <dbReference type="ARBA" id="ARBA00022723"/>
    </source>
</evidence>
<sequence>MSSPAPEHTQSRKRPGAACVECRRRKMRCDGKQPQCENCVNSGVECIFSPSNTRRGPKKGHLKSLQIRITNLENRLLEQRHDHSTATGGTTSVQPFSHGYDGRSELNVLPHEFHVPGAIPGPSAATIPVSDLLHAELDQLYFDRVHDFVPVVHRHRYLSWTKDADKHLSRRSLQYAMWSMAASMSTQLDHLCDPLYRSARGLLEASGLTDDPALHDTEHVQALLVLSIYEFTRHTFRRGWISAGQCFRLVQLMNWHRIDTNLEAVPLQPDELICMEEKRRVFWMAYVLDRFVCTRLENPLTFDERIITTRLPATENAFLTGQLSQPTGFLPEIIAAGDSVPRTWLTECIVLAALCGQIFSHKQQTTVEQVLCGVSSGFWQRHQWLEALLVKKSQIISAAQLLIPAGPIDPMLLFLNLVAHSNLLYHCTAVDSVSPTDSDVVLGYQQRAWISAQEIVRLTRMVSELNHFEIHPFTPLPIMLCAKFFMTHPNMDISSPLQLQEVLGTLQRLAETNYLSRDCLSRCVDV</sequence>
<evidence type="ECO:0000256" key="3">
    <source>
        <dbReference type="ARBA" id="ARBA00023015"/>
    </source>
</evidence>
<proteinExistence type="predicted"/>
<dbReference type="GO" id="GO:0000981">
    <property type="term" value="F:DNA-binding transcription factor activity, RNA polymerase II-specific"/>
    <property type="evidence" value="ECO:0007669"/>
    <property type="project" value="InterPro"/>
</dbReference>
<evidence type="ECO:0000256" key="6">
    <source>
        <dbReference type="ARBA" id="ARBA00023242"/>
    </source>
</evidence>
<dbReference type="GO" id="GO:0006351">
    <property type="term" value="P:DNA-templated transcription"/>
    <property type="evidence" value="ECO:0007669"/>
    <property type="project" value="InterPro"/>
</dbReference>
<keyword evidence="9" id="KW-1185">Reference proteome</keyword>
<dbReference type="VEuPathDB" id="FungiDB:BO70DRAFT_340544"/>
<keyword evidence="6" id="KW-0539">Nucleus</keyword>